<evidence type="ECO:0000256" key="1">
    <source>
        <dbReference type="ARBA" id="ARBA00004613"/>
    </source>
</evidence>
<evidence type="ECO:0000313" key="7">
    <source>
        <dbReference type="Proteomes" id="UP000515154"/>
    </source>
</evidence>
<keyword evidence="5" id="KW-0472">Membrane</keyword>
<evidence type="ECO:0000256" key="2">
    <source>
        <dbReference type="ARBA" id="ARBA00006338"/>
    </source>
</evidence>
<dbReference type="RefSeq" id="XP_029648205.1">
    <property type="nucleotide sequence ID" value="XM_029792345.2"/>
</dbReference>
<evidence type="ECO:0000313" key="10">
    <source>
        <dbReference type="RefSeq" id="XP_036367238.1"/>
    </source>
</evidence>
<dbReference type="Pfam" id="PF12260">
    <property type="entry name" value="PIP49_C"/>
    <property type="match status" value="1"/>
</dbReference>
<dbReference type="InterPro" id="IPR022049">
    <property type="entry name" value="FAM69_kinase_dom"/>
</dbReference>
<dbReference type="GO" id="GO:0005576">
    <property type="term" value="C:extracellular region"/>
    <property type="evidence" value="ECO:0007669"/>
    <property type="project" value="UniProtKB-SubCell"/>
</dbReference>
<evidence type="ECO:0000256" key="4">
    <source>
        <dbReference type="ARBA" id="ARBA00022729"/>
    </source>
</evidence>
<accession>A0A6P7TFG2</accession>
<evidence type="ECO:0000313" key="8">
    <source>
        <dbReference type="RefSeq" id="XP_029648205.1"/>
    </source>
</evidence>
<sequence length="444" mass="50837">MNRPQDGLRQRHKNKSIIESAISSTSKKFQSLSLKTKCLFVLLAFSLLVAYIIMLWHQVSNRLREFTYIQADTCPACYGSSICLPLFRGDAHFTGTLSRIRSFDYLNSKNFHYGKLNGKDVVLKKLVADDVLKDLDDKICRSARRIPGCDVARVVVKADLVSQVRQHELQVDHLRGVNDMFYCPSRRLFDRLLKHYLEKYTYETTFFYAVDKIQILITAMISSEPLMLQTFPASAGWPFPSYIGACGRFVLLENCGESLQNFHQAPLQKRYDLAYQVMKIANFLTENPSNFSLYWTSLKPSDFVVDQNGHVKFVDLKNIVVVDREEYNEVANTGKPKIFEAMFTECENVCPPTPTMELCSHLSSDWNIYLACRYVLSEHATDPAMKGGLLHDMSRGALDDWDMRFLIKECTSPTTKGGRVKSIHRLLHTLDSLRNGKEQHPVNI</sequence>
<organism evidence="7 9">
    <name type="scientific">Octopus sinensis</name>
    <name type="common">East Asian common octopus</name>
    <dbReference type="NCBI Taxonomy" id="2607531"/>
    <lineage>
        <taxon>Eukaryota</taxon>
        <taxon>Metazoa</taxon>
        <taxon>Spiralia</taxon>
        <taxon>Lophotrochozoa</taxon>
        <taxon>Mollusca</taxon>
        <taxon>Cephalopoda</taxon>
        <taxon>Coleoidea</taxon>
        <taxon>Octopodiformes</taxon>
        <taxon>Octopoda</taxon>
        <taxon>Incirrata</taxon>
        <taxon>Octopodidae</taxon>
        <taxon>Octopus</taxon>
    </lineage>
</organism>
<dbReference type="AlphaFoldDB" id="A0A6P7TFG2"/>
<name>A0A6P7TFG2_9MOLL</name>
<dbReference type="RefSeq" id="XP_036367238.1">
    <property type="nucleotide sequence ID" value="XM_036511345.1"/>
</dbReference>
<keyword evidence="4" id="KW-0732">Signal</keyword>
<feature type="domain" description="FAM69 protein-kinase" evidence="6">
    <location>
        <begin position="219"/>
        <end position="412"/>
    </location>
</feature>
<keyword evidence="5" id="KW-1133">Transmembrane helix</keyword>
<feature type="transmembrane region" description="Helical" evidence="5">
    <location>
        <begin position="38"/>
        <end position="56"/>
    </location>
</feature>
<keyword evidence="3" id="KW-0964">Secreted</keyword>
<keyword evidence="7" id="KW-1185">Reference proteome</keyword>
<comment type="similarity">
    <text evidence="2">Belongs to the DIPK family.</text>
</comment>
<evidence type="ECO:0000259" key="6">
    <source>
        <dbReference type="Pfam" id="PF12260"/>
    </source>
</evidence>
<dbReference type="PANTHER" id="PTHR32073:SF7">
    <property type="entry name" value="GH11358P"/>
    <property type="match status" value="1"/>
</dbReference>
<comment type="subcellular location">
    <subcellularLocation>
        <location evidence="1">Secreted</location>
    </subcellularLocation>
</comment>
<dbReference type="InterPro" id="IPR020519">
    <property type="entry name" value="DIPK2A/B"/>
</dbReference>
<proteinExistence type="inferred from homology"/>
<dbReference type="KEGG" id="osn:115222194"/>
<protein>
    <submittedName>
        <fullName evidence="8 9">Divergent protein kinase domain 2A-like</fullName>
    </submittedName>
</protein>
<dbReference type="PANTHER" id="PTHR32073">
    <property type="entry name" value="GH11358P"/>
    <property type="match status" value="1"/>
</dbReference>
<evidence type="ECO:0000313" key="9">
    <source>
        <dbReference type="RefSeq" id="XP_029648206.1"/>
    </source>
</evidence>
<keyword evidence="5" id="KW-0812">Transmembrane</keyword>
<gene>
    <name evidence="8 9 10" type="primary">LOC115222194</name>
</gene>
<evidence type="ECO:0000256" key="5">
    <source>
        <dbReference type="SAM" id="Phobius"/>
    </source>
</evidence>
<reference evidence="8 9" key="1">
    <citation type="submission" date="2025-08" db="UniProtKB">
        <authorList>
            <consortium name="RefSeq"/>
        </authorList>
    </citation>
    <scope>IDENTIFICATION</scope>
</reference>
<dbReference type="RefSeq" id="XP_029648206.1">
    <property type="nucleotide sequence ID" value="XM_029792346.2"/>
</dbReference>
<dbReference type="Proteomes" id="UP000515154">
    <property type="component" value="Linkage group LG19"/>
</dbReference>
<evidence type="ECO:0000256" key="3">
    <source>
        <dbReference type="ARBA" id="ARBA00022525"/>
    </source>
</evidence>